<reference evidence="1 2" key="1">
    <citation type="journal article" date="2016" name="Nat. Commun.">
        <title>Thousands of microbial genomes shed light on interconnected biogeochemical processes in an aquifer system.</title>
        <authorList>
            <person name="Anantharaman K."/>
            <person name="Brown C.T."/>
            <person name="Hug L.A."/>
            <person name="Sharon I."/>
            <person name="Castelle C.J."/>
            <person name="Probst A.J."/>
            <person name="Thomas B.C."/>
            <person name="Singh A."/>
            <person name="Wilkins M.J."/>
            <person name="Karaoz U."/>
            <person name="Brodie E.L."/>
            <person name="Williams K.H."/>
            <person name="Hubbard S.S."/>
            <person name="Banfield J.F."/>
        </authorList>
    </citation>
    <scope>NUCLEOTIDE SEQUENCE [LARGE SCALE GENOMIC DNA]</scope>
</reference>
<name>A0A1F5VXE1_9BACT</name>
<gene>
    <name evidence="1" type="ORF">A2Y62_08515</name>
</gene>
<dbReference type="EMBL" id="MFGW01000021">
    <property type="protein sequence ID" value="OGF68112.1"/>
    <property type="molecule type" value="Genomic_DNA"/>
</dbReference>
<evidence type="ECO:0000313" key="2">
    <source>
        <dbReference type="Proteomes" id="UP000178943"/>
    </source>
</evidence>
<accession>A0A1F5VXE1</accession>
<evidence type="ECO:0000313" key="1">
    <source>
        <dbReference type="EMBL" id="OGF68112.1"/>
    </source>
</evidence>
<protein>
    <submittedName>
        <fullName evidence="1">Uncharacterized protein</fullName>
    </submittedName>
</protein>
<dbReference type="AlphaFoldDB" id="A0A1F5VXE1"/>
<organism evidence="1 2">
    <name type="scientific">Candidatus Fischerbacteria bacterium RBG_13_37_8</name>
    <dbReference type="NCBI Taxonomy" id="1817863"/>
    <lineage>
        <taxon>Bacteria</taxon>
        <taxon>Candidatus Fischeribacteriota</taxon>
    </lineage>
</organism>
<dbReference type="Proteomes" id="UP000178943">
    <property type="component" value="Unassembled WGS sequence"/>
</dbReference>
<proteinExistence type="predicted"/>
<comment type="caution">
    <text evidence="1">The sequence shown here is derived from an EMBL/GenBank/DDBJ whole genome shotgun (WGS) entry which is preliminary data.</text>
</comment>
<sequence>MCIWSRREILKLFAVLIPVNFVEYCKGSTIFDEERVCIHVYDIKGCIPDILLKQYDKKPARKKQNTYFGTGLPELLLCTSGTSFLSLYQYFWPISQKEFQKIKDSITIKFERTIVNGSQDVADLEKIIEQQKMVMSPVNLTTVAIITLNDYSIYWIAPIIDACRKGNKVELVVIKDPTKSPYLCDYPTQQKGFKRPPP</sequence>